<keyword evidence="6 9" id="KW-1133">Transmembrane helix</keyword>
<dbReference type="Pfam" id="PF03748">
    <property type="entry name" value="FliL"/>
    <property type="match status" value="1"/>
</dbReference>
<dbReference type="GO" id="GO:0009425">
    <property type="term" value="C:bacterial-type flagellum basal body"/>
    <property type="evidence" value="ECO:0007669"/>
    <property type="project" value="InterPro"/>
</dbReference>
<evidence type="ECO:0000256" key="7">
    <source>
        <dbReference type="ARBA" id="ARBA00023136"/>
    </source>
</evidence>
<evidence type="ECO:0000256" key="4">
    <source>
        <dbReference type="ARBA" id="ARBA00022692"/>
    </source>
</evidence>
<accession>A0A3B0RZ58</accession>
<evidence type="ECO:0000313" key="10">
    <source>
        <dbReference type="EMBL" id="VAV89623.1"/>
    </source>
</evidence>
<dbReference type="PANTHER" id="PTHR35091:SF2">
    <property type="entry name" value="FLAGELLAR PROTEIN FLIL"/>
    <property type="match status" value="1"/>
</dbReference>
<evidence type="ECO:0000256" key="6">
    <source>
        <dbReference type="ARBA" id="ARBA00022989"/>
    </source>
</evidence>
<gene>
    <name evidence="10" type="ORF">MNBD_ALPHA06-832</name>
</gene>
<evidence type="ECO:0000256" key="2">
    <source>
        <dbReference type="ARBA" id="ARBA00022475"/>
    </source>
</evidence>
<feature type="region of interest" description="Disordered" evidence="8">
    <location>
        <begin position="1"/>
        <end position="21"/>
    </location>
</feature>
<organism evidence="10">
    <name type="scientific">hydrothermal vent metagenome</name>
    <dbReference type="NCBI Taxonomy" id="652676"/>
    <lineage>
        <taxon>unclassified sequences</taxon>
        <taxon>metagenomes</taxon>
        <taxon>ecological metagenomes</taxon>
    </lineage>
</organism>
<dbReference type="GO" id="GO:0006935">
    <property type="term" value="P:chemotaxis"/>
    <property type="evidence" value="ECO:0007669"/>
    <property type="project" value="UniProtKB-KW"/>
</dbReference>
<dbReference type="GO" id="GO:0071978">
    <property type="term" value="P:bacterial-type flagellum-dependent swarming motility"/>
    <property type="evidence" value="ECO:0007669"/>
    <property type="project" value="TreeGrafter"/>
</dbReference>
<name>A0A3B0RZ58_9ZZZZ</name>
<dbReference type="PANTHER" id="PTHR35091">
    <property type="entry name" value="FLAGELLAR PROTEIN FLIL"/>
    <property type="match status" value="1"/>
</dbReference>
<keyword evidence="2" id="KW-1003">Cell membrane</keyword>
<comment type="subcellular location">
    <subcellularLocation>
        <location evidence="1">Cell membrane</location>
        <topology evidence="1">Single-pass membrane protein</topology>
    </subcellularLocation>
</comment>
<evidence type="ECO:0000256" key="9">
    <source>
        <dbReference type="SAM" id="Phobius"/>
    </source>
</evidence>
<sequence>MAEEKETEKTDAEDGEEDEENPKKSKKKLLLFIVLPAVIVLLVAVVAVLMLMGGGKEEEVVLDEHGNPVVADGEEAGGDHVAAVVPLFYQMPDIMVNISGEEEGEQLVLQIKMQLEVPDQDTIHQLDTLLPRVVDQYQGFLRELRIEDVKGSAGNYRLRLELLRRVNLAIQPAHVNDVLIERLLVN</sequence>
<evidence type="ECO:0008006" key="11">
    <source>
        <dbReference type="Google" id="ProtNLM"/>
    </source>
</evidence>
<evidence type="ECO:0000256" key="8">
    <source>
        <dbReference type="SAM" id="MobiDB-lite"/>
    </source>
</evidence>
<feature type="transmembrane region" description="Helical" evidence="9">
    <location>
        <begin position="29"/>
        <end position="52"/>
    </location>
</feature>
<evidence type="ECO:0000256" key="3">
    <source>
        <dbReference type="ARBA" id="ARBA00022500"/>
    </source>
</evidence>
<evidence type="ECO:0000256" key="1">
    <source>
        <dbReference type="ARBA" id="ARBA00004162"/>
    </source>
</evidence>
<dbReference type="InterPro" id="IPR005503">
    <property type="entry name" value="FliL"/>
</dbReference>
<keyword evidence="5" id="KW-0283">Flagellar rotation</keyword>
<keyword evidence="3" id="KW-0145">Chemotaxis</keyword>
<reference evidence="10" key="1">
    <citation type="submission" date="2018-06" db="EMBL/GenBank/DDBJ databases">
        <authorList>
            <person name="Zhirakovskaya E."/>
        </authorList>
    </citation>
    <scope>NUCLEOTIDE SEQUENCE</scope>
</reference>
<evidence type="ECO:0000256" key="5">
    <source>
        <dbReference type="ARBA" id="ARBA00022779"/>
    </source>
</evidence>
<feature type="compositionally biased region" description="Basic and acidic residues" evidence="8">
    <location>
        <begin position="1"/>
        <end position="12"/>
    </location>
</feature>
<protein>
    <recommendedName>
        <fullName evidence="11">Flagellar protein FliL</fullName>
    </recommendedName>
</protein>
<dbReference type="GO" id="GO:0005886">
    <property type="term" value="C:plasma membrane"/>
    <property type="evidence" value="ECO:0007669"/>
    <property type="project" value="UniProtKB-SubCell"/>
</dbReference>
<dbReference type="AlphaFoldDB" id="A0A3B0RZ58"/>
<keyword evidence="4 9" id="KW-0812">Transmembrane</keyword>
<dbReference type="EMBL" id="UOEE01000091">
    <property type="protein sequence ID" value="VAV89623.1"/>
    <property type="molecule type" value="Genomic_DNA"/>
</dbReference>
<keyword evidence="7 9" id="KW-0472">Membrane</keyword>
<proteinExistence type="predicted"/>